<evidence type="ECO:0000313" key="2">
    <source>
        <dbReference type="EMBL" id="ODN84010.1"/>
    </source>
</evidence>
<evidence type="ECO:0000313" key="3">
    <source>
        <dbReference type="Proteomes" id="UP000094065"/>
    </source>
</evidence>
<dbReference type="RefSeq" id="XP_018997813.1">
    <property type="nucleotide sequence ID" value="XM_019133108.1"/>
</dbReference>
<feature type="region of interest" description="Disordered" evidence="1">
    <location>
        <begin position="55"/>
        <end position="74"/>
    </location>
</feature>
<name>A0A1E3I5V8_9TREE</name>
<feature type="compositionally biased region" description="Basic and acidic residues" evidence="1">
    <location>
        <begin position="528"/>
        <end position="538"/>
    </location>
</feature>
<dbReference type="AlphaFoldDB" id="A0A1E3I5V8"/>
<proteinExistence type="predicted"/>
<dbReference type="EMBL" id="AWGJ01000001">
    <property type="protein sequence ID" value="ODN84010.1"/>
    <property type="molecule type" value="Genomic_DNA"/>
</dbReference>
<dbReference type="Proteomes" id="UP000094065">
    <property type="component" value="Unassembled WGS sequence"/>
</dbReference>
<dbReference type="GO" id="GO:0005815">
    <property type="term" value="C:microtubule organizing center"/>
    <property type="evidence" value="ECO:0007669"/>
    <property type="project" value="TreeGrafter"/>
</dbReference>
<dbReference type="OrthoDB" id="308690at2759"/>
<dbReference type="SMART" id="SM00320">
    <property type="entry name" value="WD40"/>
    <property type="match status" value="3"/>
</dbReference>
<accession>A0A1E3I5V8</accession>
<comment type="caution">
    <text evidence="2">The sequence shown here is derived from an EMBL/GenBank/DDBJ whole genome shotgun (WGS) entry which is preliminary data.</text>
</comment>
<organism evidence="2 3">
    <name type="scientific">Cryptococcus amylolentus CBS 6039</name>
    <dbReference type="NCBI Taxonomy" id="1295533"/>
    <lineage>
        <taxon>Eukaryota</taxon>
        <taxon>Fungi</taxon>
        <taxon>Dikarya</taxon>
        <taxon>Basidiomycota</taxon>
        <taxon>Agaricomycotina</taxon>
        <taxon>Tremellomycetes</taxon>
        <taxon>Tremellales</taxon>
        <taxon>Cryptococcaceae</taxon>
        <taxon>Cryptococcus</taxon>
    </lineage>
</organism>
<reference evidence="2 3" key="1">
    <citation type="submission" date="2016-06" db="EMBL/GenBank/DDBJ databases">
        <title>Evolution of pathogenesis and genome organization in the Tremellales.</title>
        <authorList>
            <person name="Cuomo C."/>
            <person name="Litvintseva A."/>
            <person name="Heitman J."/>
            <person name="Chen Y."/>
            <person name="Sun S."/>
            <person name="Springer D."/>
            <person name="Dromer F."/>
            <person name="Young S."/>
            <person name="Zeng Q."/>
            <person name="Chapman S."/>
            <person name="Gujja S."/>
            <person name="Saif S."/>
            <person name="Birren B."/>
        </authorList>
    </citation>
    <scope>NUCLEOTIDE SEQUENCE [LARGE SCALE GENOMIC DNA]</scope>
    <source>
        <strain evidence="2 3">CBS 6039</strain>
    </source>
</reference>
<dbReference type="InterPro" id="IPR052778">
    <property type="entry name" value="Centrosome-WD_assoc"/>
</dbReference>
<dbReference type="InterPro" id="IPR001680">
    <property type="entry name" value="WD40_rpt"/>
</dbReference>
<dbReference type="SUPFAM" id="SSF82171">
    <property type="entry name" value="DPP6 N-terminal domain-like"/>
    <property type="match status" value="1"/>
</dbReference>
<dbReference type="GeneID" id="30151354"/>
<evidence type="ECO:0000256" key="1">
    <source>
        <dbReference type="SAM" id="MobiDB-lite"/>
    </source>
</evidence>
<dbReference type="PANTHER" id="PTHR16220:SF0">
    <property type="entry name" value="WD REPEAT-CONTAINING PROTEIN WRAP73"/>
    <property type="match status" value="1"/>
</dbReference>
<dbReference type="GO" id="GO:1990811">
    <property type="term" value="C:MWP complex"/>
    <property type="evidence" value="ECO:0007669"/>
    <property type="project" value="TreeGrafter"/>
</dbReference>
<dbReference type="GO" id="GO:1990810">
    <property type="term" value="P:microtubule anchoring at mitotic spindle pole body"/>
    <property type="evidence" value="ECO:0007669"/>
    <property type="project" value="TreeGrafter"/>
</dbReference>
<dbReference type="STRING" id="1295533.A0A1E3I5V8"/>
<feature type="region of interest" description="Disordered" evidence="1">
    <location>
        <begin position="500"/>
        <end position="538"/>
    </location>
</feature>
<dbReference type="PANTHER" id="PTHR16220">
    <property type="entry name" value="WD REPEAT PROTEIN 8-RELATED"/>
    <property type="match status" value="1"/>
</dbReference>
<dbReference type="Pfam" id="PF00400">
    <property type="entry name" value="WD40"/>
    <property type="match status" value="1"/>
</dbReference>
<dbReference type="InterPro" id="IPR015943">
    <property type="entry name" value="WD40/YVTN_repeat-like_dom_sf"/>
</dbReference>
<sequence length="538" mass="59452">MSGGYEFSHLFSASTIAFSPGTTFLATAHHNRIVVRSTATLQVVRTWACTRPPAPLPPPFNKAKPTPSTAQDPLPADEFTIDSLQWSRDSMYLLVYSSQVKMAWVYGIAQEGESARIGGLGVEGLLRVEWGRAGRDVLSWQEFDTKMNIYDLSTGNTSVIQNAKTGHTYSHDSRYIAVAEKHYGKEYIGVYDVLDQYALIRHYPLHTTDVQGIEWSPCGRYIAVWDSPLSYSLHIHSALGPLLAHFTPSSPTFSSTPNEISGLGIKLVTWAPSGRWIAVGGWDGKVRVLENEGWRCVCVVAWGTRAVERSSTIWREPGDWLRDTRGRGIVQFDRQPHPCTFPTNRPDSTKPMPRTGISQLTFNPSSTLLLIRLDSQPNTIHLHTFLPTPTSEQPTVTHLASGIFARDVRRARWNPRGNKLAVATGGGGVYVWDEESGWVEEDSGVGDASVEAGRGGNMEGVGIPTHTEFSAIDLQWSPDGTALVIQDRAQFCLLYDGDSAEEAKEERSDEEESQADRSSFMWDGVGEGLHDVLEEGDE</sequence>
<keyword evidence="3" id="KW-1185">Reference proteome</keyword>
<dbReference type="Gene3D" id="2.130.10.10">
    <property type="entry name" value="YVTN repeat-like/Quinoprotein amine dehydrogenase"/>
    <property type="match status" value="2"/>
</dbReference>
<gene>
    <name evidence="2" type="ORF">L202_00045</name>
</gene>
<protein>
    <submittedName>
        <fullName evidence="2">Uncharacterized protein</fullName>
    </submittedName>
</protein>